<feature type="compositionally biased region" description="Low complexity" evidence="3">
    <location>
        <begin position="21"/>
        <end position="46"/>
    </location>
</feature>
<dbReference type="AlphaFoldDB" id="A0A930UCG6"/>
<dbReference type="Proteomes" id="UP000604381">
    <property type="component" value="Unassembled WGS sequence"/>
</dbReference>
<feature type="region of interest" description="Disordered" evidence="3">
    <location>
        <begin position="1"/>
        <end position="52"/>
    </location>
</feature>
<feature type="non-terminal residue" evidence="4">
    <location>
        <position position="91"/>
    </location>
</feature>
<name>A0A930UCG6_9GAMM</name>
<dbReference type="InterPro" id="IPR013805">
    <property type="entry name" value="GrpE_CC"/>
</dbReference>
<evidence type="ECO:0000313" key="4">
    <source>
        <dbReference type="EMBL" id="MBF2735028.1"/>
    </source>
</evidence>
<keyword evidence="5" id="KW-1185">Reference proteome</keyword>
<accession>A0A930UCG6</accession>
<sequence length="91" mass="9265">MNDEDKTAAAAPEAQASGNGAEAPETAAPAAAAPSESPAPAAAPESNEADKLTAQIKELEDKLKYAAADKVNTVKRLEKEGAKAYQRGVEG</sequence>
<evidence type="ECO:0000256" key="2">
    <source>
        <dbReference type="ARBA" id="ARBA00023186"/>
    </source>
</evidence>
<comment type="caution">
    <text evidence="4">The sequence shown here is derived from an EMBL/GenBank/DDBJ whole genome shotgun (WGS) entry which is preliminary data.</text>
</comment>
<keyword evidence="2" id="KW-0143">Chaperone</keyword>
<proteinExistence type="inferred from homology"/>
<dbReference type="SUPFAM" id="SSF58014">
    <property type="entry name" value="Coiled-coil domain of nucleotide exchange factor GrpE"/>
    <property type="match status" value="1"/>
</dbReference>
<reference evidence="4" key="1">
    <citation type="submission" date="2020-10" db="EMBL/GenBank/DDBJ databases">
        <title>An improved Amphimedon queenslandica hologenome assembly reveals how three proteobacterial symbionts can extend the metabolic phenotypic of their marine sponge host.</title>
        <authorList>
            <person name="Degnan B."/>
            <person name="Degnan S."/>
            <person name="Xiang X."/>
        </authorList>
    </citation>
    <scope>NUCLEOTIDE SEQUENCE</scope>
    <source>
        <strain evidence="4">AqS2</strain>
    </source>
</reference>
<evidence type="ECO:0008006" key="6">
    <source>
        <dbReference type="Google" id="ProtNLM"/>
    </source>
</evidence>
<comment type="similarity">
    <text evidence="1">Belongs to the GrpE family.</text>
</comment>
<dbReference type="EMBL" id="JADHEI010000031">
    <property type="protein sequence ID" value="MBF2735028.1"/>
    <property type="molecule type" value="Genomic_DNA"/>
</dbReference>
<organism evidence="4 5">
    <name type="scientific">Candidatus Amphirhobacter heronislandensis</name>
    <dbReference type="NCBI Taxonomy" id="1732024"/>
    <lineage>
        <taxon>Bacteria</taxon>
        <taxon>Pseudomonadati</taxon>
        <taxon>Pseudomonadota</taxon>
        <taxon>Gammaproteobacteria</taxon>
        <taxon>Candidatus Tethybacterales</taxon>
        <taxon>Candidatus Tethybacteraceae</taxon>
        <taxon>Candidatus Amphirhobacter</taxon>
    </lineage>
</organism>
<gene>
    <name evidence="4" type="ORF">ISN26_02925</name>
</gene>
<dbReference type="Gene3D" id="3.90.20.20">
    <property type="match status" value="1"/>
</dbReference>
<evidence type="ECO:0000313" key="5">
    <source>
        <dbReference type="Proteomes" id="UP000604381"/>
    </source>
</evidence>
<evidence type="ECO:0000256" key="3">
    <source>
        <dbReference type="SAM" id="MobiDB-lite"/>
    </source>
</evidence>
<evidence type="ECO:0000256" key="1">
    <source>
        <dbReference type="ARBA" id="ARBA00009054"/>
    </source>
</evidence>
<protein>
    <recommendedName>
        <fullName evidence="6">Nucleotide exchange factor GrpE</fullName>
    </recommendedName>
</protein>